<dbReference type="EC" id="2.3.1.35" evidence="10"/>
<comment type="pathway">
    <text evidence="10">Amino-acid biosynthesis; L-arginine biosynthesis; N(2)-acetyl-L-ornithine from L-glutamate: step 1/4.</text>
</comment>
<comment type="subcellular location">
    <subcellularLocation>
        <location evidence="1 10">Cytoplasm</location>
    </subcellularLocation>
</comment>
<evidence type="ECO:0000256" key="7">
    <source>
        <dbReference type="ARBA" id="ARBA00022813"/>
    </source>
</evidence>
<comment type="similarity">
    <text evidence="2 10">Belongs to the ArgJ family.</text>
</comment>
<dbReference type="GO" id="GO:0005737">
    <property type="term" value="C:cytoplasm"/>
    <property type="evidence" value="ECO:0007669"/>
    <property type="project" value="UniProtKB-SubCell"/>
</dbReference>
<evidence type="ECO:0000256" key="6">
    <source>
        <dbReference type="ARBA" id="ARBA00022679"/>
    </source>
</evidence>
<comment type="catalytic activity">
    <reaction evidence="10">
        <text>N(2)-acetyl-L-ornithine + L-glutamate = N-acetyl-L-glutamate + L-ornithine</text>
        <dbReference type="Rhea" id="RHEA:15349"/>
        <dbReference type="ChEBI" id="CHEBI:29985"/>
        <dbReference type="ChEBI" id="CHEBI:44337"/>
        <dbReference type="ChEBI" id="CHEBI:46911"/>
        <dbReference type="ChEBI" id="CHEBI:57805"/>
        <dbReference type="EC" id="2.3.1.35"/>
    </reaction>
</comment>
<evidence type="ECO:0000256" key="2">
    <source>
        <dbReference type="ARBA" id="ARBA00006774"/>
    </source>
</evidence>
<accession>A0A9X3Z5M0</accession>
<dbReference type="InterPro" id="IPR016117">
    <property type="entry name" value="ArgJ-like_dom_sf"/>
</dbReference>
<proteinExistence type="inferred from homology"/>
<dbReference type="PANTHER" id="PTHR23100">
    <property type="entry name" value="ARGININE BIOSYNTHESIS BIFUNCTIONAL PROTEIN ARGJ"/>
    <property type="match status" value="1"/>
</dbReference>
<dbReference type="NCBIfam" id="TIGR00120">
    <property type="entry name" value="ArgJ"/>
    <property type="match status" value="1"/>
</dbReference>
<dbReference type="CDD" id="cd02152">
    <property type="entry name" value="OAT"/>
    <property type="match status" value="1"/>
</dbReference>
<keyword evidence="5 10" id="KW-0055">Arginine biosynthesis</keyword>
<dbReference type="InterPro" id="IPR042195">
    <property type="entry name" value="ArgJ_beta_C"/>
</dbReference>
<feature type="site" description="Involved in the stabilization of negative charge on the oxyanion by the formation of the oxyanion hole" evidence="10">
    <location>
        <position position="133"/>
    </location>
</feature>
<dbReference type="Gene3D" id="3.60.70.12">
    <property type="entry name" value="L-amino peptidase D-ALA esterase/amidase"/>
    <property type="match status" value="1"/>
</dbReference>
<comment type="catalytic activity">
    <reaction evidence="10">
        <text>L-glutamate + acetyl-CoA = N-acetyl-L-glutamate + CoA + H(+)</text>
        <dbReference type="Rhea" id="RHEA:24292"/>
        <dbReference type="ChEBI" id="CHEBI:15378"/>
        <dbReference type="ChEBI" id="CHEBI:29985"/>
        <dbReference type="ChEBI" id="CHEBI:44337"/>
        <dbReference type="ChEBI" id="CHEBI:57287"/>
        <dbReference type="ChEBI" id="CHEBI:57288"/>
        <dbReference type="EC" id="2.3.1.1"/>
    </reaction>
</comment>
<dbReference type="PANTHER" id="PTHR23100:SF0">
    <property type="entry name" value="ARGININE BIOSYNTHESIS BIFUNCTIONAL PROTEIN ARGJ, MITOCHONDRIAL"/>
    <property type="match status" value="1"/>
</dbReference>
<feature type="chain" id="PRO_5041028206" description="Arginine biosynthesis bifunctional protein ArgJ beta chain" evidence="10">
    <location>
        <begin position="206"/>
        <end position="422"/>
    </location>
</feature>
<feature type="binding site" evidence="10">
    <location>
        <position position="417"/>
    </location>
    <ligand>
        <name>substrate</name>
    </ligand>
</feature>
<organism evidence="11 12">
    <name type="scientific">Govanella unica</name>
    <dbReference type="NCBI Taxonomy" id="2975056"/>
    <lineage>
        <taxon>Bacteria</taxon>
        <taxon>Pseudomonadati</taxon>
        <taxon>Pseudomonadota</taxon>
        <taxon>Alphaproteobacteria</taxon>
        <taxon>Emcibacterales</taxon>
        <taxon>Govanellaceae</taxon>
        <taxon>Govanella</taxon>
    </lineage>
</organism>
<feature type="binding site" evidence="10">
    <location>
        <position position="195"/>
    </location>
    <ligand>
        <name>substrate</name>
    </ligand>
</feature>
<evidence type="ECO:0000256" key="9">
    <source>
        <dbReference type="ARBA" id="ARBA00023315"/>
    </source>
</evidence>
<comment type="function">
    <text evidence="10">Catalyzes two activities which are involved in the cyclic version of arginine biosynthesis: the synthesis of N-acetylglutamate from glutamate and acetyl-CoA as the acetyl donor, and of ornithine by transacetylation between N(2)-acetylornithine and glutamate.</text>
</comment>
<dbReference type="InterPro" id="IPR002813">
    <property type="entry name" value="Arg_biosynth_ArgJ"/>
</dbReference>
<dbReference type="GO" id="GO:0004042">
    <property type="term" value="F:L-glutamate N-acetyltransferase activity"/>
    <property type="evidence" value="ECO:0007669"/>
    <property type="project" value="UniProtKB-UniRule"/>
</dbReference>
<dbReference type="AlphaFoldDB" id="A0A9X3Z5M0"/>
<evidence type="ECO:0000313" key="11">
    <source>
        <dbReference type="EMBL" id="MDA5192360.1"/>
    </source>
</evidence>
<evidence type="ECO:0000313" key="12">
    <source>
        <dbReference type="Proteomes" id="UP001141619"/>
    </source>
</evidence>
<feature type="site" description="Involved in the stabilization of negative charge on the oxyanion by the formation of the oxyanion hole" evidence="10">
    <location>
        <position position="132"/>
    </location>
</feature>
<name>A0A9X3Z5M0_9PROT</name>
<dbReference type="GO" id="GO:0004358">
    <property type="term" value="F:L-glutamate N-acetyltransferase activity, acting on acetyl-L-ornithine as donor"/>
    <property type="evidence" value="ECO:0007669"/>
    <property type="project" value="UniProtKB-UniRule"/>
</dbReference>
<dbReference type="EC" id="2.3.1.1" evidence="10"/>
<comment type="pathway">
    <text evidence="10">Amino-acid biosynthesis; L-arginine biosynthesis; L-ornithine and N-acetyl-L-glutamate from L-glutamate and N(2)-acetyl-L-ornithine (cyclic): step 1/1.</text>
</comment>
<evidence type="ECO:0000256" key="8">
    <source>
        <dbReference type="ARBA" id="ARBA00023268"/>
    </source>
</evidence>
<dbReference type="Gene3D" id="3.10.20.340">
    <property type="entry name" value="ArgJ beta chain, C-terminal domain"/>
    <property type="match status" value="1"/>
</dbReference>
<dbReference type="Proteomes" id="UP001141619">
    <property type="component" value="Unassembled WGS sequence"/>
</dbReference>
<evidence type="ECO:0000256" key="1">
    <source>
        <dbReference type="ARBA" id="ARBA00004496"/>
    </source>
</evidence>
<dbReference type="GO" id="GO:0006592">
    <property type="term" value="P:ornithine biosynthetic process"/>
    <property type="evidence" value="ECO:0007669"/>
    <property type="project" value="TreeGrafter"/>
</dbReference>
<dbReference type="EMBL" id="JANWOI010000001">
    <property type="protein sequence ID" value="MDA5192360.1"/>
    <property type="molecule type" value="Genomic_DNA"/>
</dbReference>
<feature type="site" description="Cleavage; by autolysis" evidence="10">
    <location>
        <begin position="205"/>
        <end position="206"/>
    </location>
</feature>
<evidence type="ECO:0000256" key="5">
    <source>
        <dbReference type="ARBA" id="ARBA00022571"/>
    </source>
</evidence>
<dbReference type="RefSeq" id="WP_274942069.1">
    <property type="nucleotide sequence ID" value="NZ_JANWOI010000001.1"/>
</dbReference>
<dbReference type="HAMAP" id="MF_01106">
    <property type="entry name" value="ArgJ"/>
    <property type="match status" value="1"/>
</dbReference>
<reference evidence="11" key="2">
    <citation type="journal article" date="2023" name="Syst. Appl. Microbiol.">
        <title>Govania unica gen. nov., sp. nov., a rare biosphere bacterium that represents a novel family in the class Alphaproteobacteria.</title>
        <authorList>
            <person name="Vandamme P."/>
            <person name="Peeters C."/>
            <person name="Hettiarachchi A."/>
            <person name="Cnockaert M."/>
            <person name="Carlier A."/>
        </authorList>
    </citation>
    <scope>NUCLEOTIDE SEQUENCE</scope>
    <source>
        <strain evidence="11">LMG 31809</strain>
    </source>
</reference>
<evidence type="ECO:0000256" key="4">
    <source>
        <dbReference type="ARBA" id="ARBA00022490"/>
    </source>
</evidence>
<keyword evidence="9 10" id="KW-0012">Acyltransferase</keyword>
<comment type="caution">
    <text evidence="11">The sequence shown here is derived from an EMBL/GenBank/DDBJ whole genome shotgun (WGS) entry which is preliminary data.</text>
</comment>
<evidence type="ECO:0000256" key="3">
    <source>
        <dbReference type="ARBA" id="ARBA00011475"/>
    </source>
</evidence>
<keyword evidence="12" id="KW-1185">Reference proteome</keyword>
<feature type="binding site" evidence="10">
    <location>
        <position position="169"/>
    </location>
    <ligand>
        <name>substrate</name>
    </ligand>
</feature>
<evidence type="ECO:0000256" key="10">
    <source>
        <dbReference type="HAMAP-Rule" id="MF_01106"/>
    </source>
</evidence>
<sequence>MLKGSAMAKDLPTSPLAPAQFPNLLPVAGVEFATTATNSRYKGRDDLLLAVFAEGTEVAGVFTRSKAPSAAVDWCRAALGVTAGKGVRALVVNAGNANAFTGRAGKATVEAVAAEVAATLGCAPHDVMQASTGVIGNPLDPAVITAHLPMLAGALGATAWDKAANAIRTTDTFPKGSCRIAEIDGYPVVIDGIAKGSGMIAPDMATMLSFVFTNAAIPAAVLQDILAGTVDRTFNCITVDSDTSTSDTLLAFATGQNARHQAITSFDDPRLDDFKVKFEEVLLELAHLVVKDGEGAEKFVTIRVSGAEDDRAARKVGLAIANSPLIKTAIAGADANWGRVVMAVGKSGEAADRDKIDIDIGGQPVTREGMVLPDYDEARATEHFKTRDVQIDVALGIGTGKATVWTCDLTHGYISINADYRS</sequence>
<dbReference type="GO" id="GO:0006526">
    <property type="term" value="P:L-arginine biosynthetic process"/>
    <property type="evidence" value="ECO:0007669"/>
    <property type="project" value="UniProtKB-UniRule"/>
</dbReference>
<keyword evidence="7 10" id="KW-0068">Autocatalytic cleavage</keyword>
<dbReference type="Pfam" id="PF01960">
    <property type="entry name" value="ArgJ"/>
    <property type="match status" value="1"/>
</dbReference>
<gene>
    <name evidence="10 11" type="primary">argJ</name>
    <name evidence="11" type="ORF">NYP16_00105</name>
</gene>
<reference evidence="11" key="1">
    <citation type="submission" date="2022-08" db="EMBL/GenBank/DDBJ databases">
        <authorList>
            <person name="Vandamme P."/>
            <person name="Hettiarachchi A."/>
            <person name="Peeters C."/>
            <person name="Cnockaert M."/>
            <person name="Carlier A."/>
        </authorList>
    </citation>
    <scope>NUCLEOTIDE SEQUENCE</scope>
    <source>
        <strain evidence="11">LMG 31809</strain>
    </source>
</reference>
<dbReference type="SUPFAM" id="SSF56266">
    <property type="entry name" value="DmpA/ArgJ-like"/>
    <property type="match status" value="1"/>
</dbReference>
<feature type="active site" description="Nucleophile" evidence="10">
    <location>
        <position position="206"/>
    </location>
</feature>
<protein>
    <recommendedName>
        <fullName evidence="10">Arginine biosynthesis bifunctional protein ArgJ</fullName>
    </recommendedName>
    <domain>
        <recommendedName>
            <fullName evidence="10">Glutamate N-acetyltransferase</fullName>
            <ecNumber evidence="10">2.3.1.35</ecNumber>
        </recommendedName>
        <alternativeName>
            <fullName evidence="10">Ornithine acetyltransferase</fullName>
            <shortName evidence="10">OATase</shortName>
        </alternativeName>
        <alternativeName>
            <fullName evidence="10">Ornithine transacetylase</fullName>
        </alternativeName>
    </domain>
    <domain>
        <recommendedName>
            <fullName evidence="10">Amino-acid acetyltransferase</fullName>
            <ecNumber evidence="10">2.3.1.1</ecNumber>
        </recommendedName>
        <alternativeName>
            <fullName evidence="10">N-acetylglutamate synthase</fullName>
            <shortName evidence="10">AGSase</shortName>
        </alternativeName>
    </domain>
    <component>
        <recommendedName>
            <fullName evidence="10">Arginine biosynthesis bifunctional protein ArgJ alpha chain</fullName>
        </recommendedName>
    </component>
    <component>
        <recommendedName>
            <fullName evidence="10">Arginine biosynthesis bifunctional protein ArgJ beta chain</fullName>
        </recommendedName>
    </component>
</protein>
<feature type="chain" id="PRO_5041028207" description="Arginine biosynthesis bifunctional protein ArgJ alpha chain" evidence="10">
    <location>
        <begin position="1"/>
        <end position="205"/>
    </location>
</feature>
<dbReference type="FunFam" id="3.10.20.340:FF:000003">
    <property type="entry name" value="Arginine biosynthesis bifunctional protein ArgJ"/>
    <property type="match status" value="1"/>
</dbReference>
<comment type="subunit">
    <text evidence="3 10">Heterotetramer of two alpha and two beta chains.</text>
</comment>
<dbReference type="NCBIfam" id="NF003802">
    <property type="entry name" value="PRK05388.1"/>
    <property type="match status" value="1"/>
</dbReference>
<keyword evidence="10" id="KW-0028">Amino-acid biosynthesis</keyword>
<keyword evidence="6 10" id="KW-0808">Transferase</keyword>
<keyword evidence="8 10" id="KW-0511">Multifunctional enzyme</keyword>
<feature type="binding site" evidence="10">
    <location>
        <position position="294"/>
    </location>
    <ligand>
        <name>substrate</name>
    </ligand>
</feature>
<feature type="binding site" evidence="10">
    <location>
        <position position="206"/>
    </location>
    <ligand>
        <name>substrate</name>
    </ligand>
</feature>
<feature type="binding site" evidence="10">
    <location>
        <position position="422"/>
    </location>
    <ligand>
        <name>substrate</name>
    </ligand>
</feature>
<keyword evidence="4 10" id="KW-0963">Cytoplasm</keyword>